<dbReference type="Gene3D" id="3.30.200.20">
    <property type="entry name" value="Phosphorylase Kinase, domain 1"/>
    <property type="match status" value="1"/>
</dbReference>
<evidence type="ECO:0000256" key="1">
    <source>
        <dbReference type="ARBA" id="ARBA00012513"/>
    </source>
</evidence>
<dbReference type="InterPro" id="IPR000719">
    <property type="entry name" value="Prot_kinase_dom"/>
</dbReference>
<evidence type="ECO:0000256" key="3">
    <source>
        <dbReference type="ARBA" id="ARBA00022679"/>
    </source>
</evidence>
<name>A0ABP5SGN6_9PSEU</name>
<gene>
    <name evidence="9" type="ORF">GCM10009854_02230</name>
</gene>
<evidence type="ECO:0000313" key="9">
    <source>
        <dbReference type="EMBL" id="GAA2330896.1"/>
    </source>
</evidence>
<sequence length="310" mass="33891">MGEQRAVLIESASSYYPDEPTQTWGPPGPVLGPGDALAPGYRVVTHLRRGGRLDVYDVWSEQRTCRCIAKTLRPERATDERAICWLRNEGVLLTQFAHPHLVRGYEIVRNDDPDRPVLITETLPGSTLSYLIAEHGTLEPLDVAVLGMQLCSVLTYLHRHNWVHLDVKPSNVVEAGGRAVLLDLSLVCRVGERSSAGTFDYLSPEQAAGERMTPAADVWGLGVTLYESLSGTTPWAEESHRQRSDGGSRYYPQRERPAAPVGTHRDLPAALSQLVDACLAPEPKDRPSIAEVSACLIDWSGLDPAAADPG</sequence>
<dbReference type="PANTHER" id="PTHR43289:SF6">
    <property type="entry name" value="SERINE_THREONINE-PROTEIN KINASE NEKL-3"/>
    <property type="match status" value="1"/>
</dbReference>
<evidence type="ECO:0000256" key="5">
    <source>
        <dbReference type="ARBA" id="ARBA00022777"/>
    </source>
</evidence>
<keyword evidence="2" id="KW-0723">Serine/threonine-protein kinase</keyword>
<dbReference type="Gene3D" id="1.10.510.10">
    <property type="entry name" value="Transferase(Phosphotransferase) domain 1"/>
    <property type="match status" value="1"/>
</dbReference>
<accession>A0ABP5SGN6</accession>
<evidence type="ECO:0000256" key="7">
    <source>
        <dbReference type="SAM" id="MobiDB-lite"/>
    </source>
</evidence>
<evidence type="ECO:0000256" key="2">
    <source>
        <dbReference type="ARBA" id="ARBA00022527"/>
    </source>
</evidence>
<evidence type="ECO:0000313" key="10">
    <source>
        <dbReference type="Proteomes" id="UP001501218"/>
    </source>
</evidence>
<feature type="domain" description="Protein kinase" evidence="8">
    <location>
        <begin position="41"/>
        <end position="300"/>
    </location>
</feature>
<feature type="compositionally biased region" description="Basic and acidic residues" evidence="7">
    <location>
        <begin position="237"/>
        <end position="262"/>
    </location>
</feature>
<evidence type="ECO:0000259" key="8">
    <source>
        <dbReference type="PROSITE" id="PS50011"/>
    </source>
</evidence>
<evidence type="ECO:0000256" key="4">
    <source>
        <dbReference type="ARBA" id="ARBA00022741"/>
    </source>
</evidence>
<dbReference type="PROSITE" id="PS50011">
    <property type="entry name" value="PROTEIN_KINASE_DOM"/>
    <property type="match status" value="1"/>
</dbReference>
<keyword evidence="3" id="KW-0808">Transferase</keyword>
<dbReference type="PANTHER" id="PTHR43289">
    <property type="entry name" value="MITOGEN-ACTIVATED PROTEIN KINASE KINASE KINASE 20-RELATED"/>
    <property type="match status" value="1"/>
</dbReference>
<reference evidence="10" key="1">
    <citation type="journal article" date="2019" name="Int. J. Syst. Evol. Microbiol.">
        <title>The Global Catalogue of Microorganisms (GCM) 10K type strain sequencing project: providing services to taxonomists for standard genome sequencing and annotation.</title>
        <authorList>
            <consortium name="The Broad Institute Genomics Platform"/>
            <consortium name="The Broad Institute Genome Sequencing Center for Infectious Disease"/>
            <person name="Wu L."/>
            <person name="Ma J."/>
        </authorList>
    </citation>
    <scope>NUCLEOTIDE SEQUENCE [LARGE SCALE GENOMIC DNA]</scope>
    <source>
        <strain evidence="10">JCM 16221</strain>
    </source>
</reference>
<protein>
    <recommendedName>
        <fullName evidence="1">non-specific serine/threonine protein kinase</fullName>
        <ecNumber evidence="1">2.7.11.1</ecNumber>
    </recommendedName>
</protein>
<keyword evidence="5" id="KW-0418">Kinase</keyword>
<dbReference type="EMBL" id="BAAARA010000001">
    <property type="protein sequence ID" value="GAA2330896.1"/>
    <property type="molecule type" value="Genomic_DNA"/>
</dbReference>
<evidence type="ECO:0000256" key="6">
    <source>
        <dbReference type="ARBA" id="ARBA00022840"/>
    </source>
</evidence>
<keyword evidence="4" id="KW-0547">Nucleotide-binding</keyword>
<dbReference type="CDD" id="cd14014">
    <property type="entry name" value="STKc_PknB_like"/>
    <property type="match status" value="1"/>
</dbReference>
<dbReference type="Proteomes" id="UP001501218">
    <property type="component" value="Unassembled WGS sequence"/>
</dbReference>
<proteinExistence type="predicted"/>
<organism evidence="9 10">
    <name type="scientific">Saccharopolyspora halophila</name>
    <dbReference type="NCBI Taxonomy" id="405551"/>
    <lineage>
        <taxon>Bacteria</taxon>
        <taxon>Bacillati</taxon>
        <taxon>Actinomycetota</taxon>
        <taxon>Actinomycetes</taxon>
        <taxon>Pseudonocardiales</taxon>
        <taxon>Pseudonocardiaceae</taxon>
        <taxon>Saccharopolyspora</taxon>
    </lineage>
</organism>
<dbReference type="Pfam" id="PF00069">
    <property type="entry name" value="Pkinase"/>
    <property type="match status" value="1"/>
</dbReference>
<keyword evidence="10" id="KW-1185">Reference proteome</keyword>
<feature type="region of interest" description="Disordered" evidence="7">
    <location>
        <begin position="234"/>
        <end position="262"/>
    </location>
</feature>
<dbReference type="EC" id="2.7.11.1" evidence="1"/>
<comment type="caution">
    <text evidence="9">The sequence shown here is derived from an EMBL/GenBank/DDBJ whole genome shotgun (WGS) entry which is preliminary data.</text>
</comment>
<dbReference type="SUPFAM" id="SSF56112">
    <property type="entry name" value="Protein kinase-like (PK-like)"/>
    <property type="match status" value="1"/>
</dbReference>
<dbReference type="SMART" id="SM00220">
    <property type="entry name" value="S_TKc"/>
    <property type="match status" value="1"/>
</dbReference>
<dbReference type="RefSeq" id="WP_344125463.1">
    <property type="nucleotide sequence ID" value="NZ_BAAARA010000001.1"/>
</dbReference>
<dbReference type="InterPro" id="IPR011009">
    <property type="entry name" value="Kinase-like_dom_sf"/>
</dbReference>
<keyword evidence="6" id="KW-0067">ATP-binding</keyword>